<dbReference type="InterPro" id="IPR036648">
    <property type="entry name" value="CN_Hdrase_a/SCN_Hdrase_g_sf"/>
</dbReference>
<name>A0A839ZG16_9HYPH</name>
<organism evidence="1 2">
    <name type="scientific">Ancylobacter tetraedralis</name>
    <dbReference type="NCBI Taxonomy" id="217068"/>
    <lineage>
        <taxon>Bacteria</taxon>
        <taxon>Pseudomonadati</taxon>
        <taxon>Pseudomonadota</taxon>
        <taxon>Alphaproteobacteria</taxon>
        <taxon>Hyphomicrobiales</taxon>
        <taxon>Xanthobacteraceae</taxon>
        <taxon>Ancylobacter</taxon>
    </lineage>
</organism>
<dbReference type="Proteomes" id="UP000533469">
    <property type="component" value="Unassembled WGS sequence"/>
</dbReference>
<dbReference type="RefSeq" id="WP_183191990.1">
    <property type="nucleotide sequence ID" value="NZ_JACICD010000014.1"/>
</dbReference>
<gene>
    <name evidence="1" type="ORF">FHS55_004427</name>
</gene>
<dbReference type="Gene3D" id="3.90.330.10">
    <property type="entry name" value="Nitrile hydratase alpha /Thiocyanate hydrolase gamma"/>
    <property type="match status" value="1"/>
</dbReference>
<comment type="caution">
    <text evidence="1">The sequence shown here is derived from an EMBL/GenBank/DDBJ whole genome shotgun (WGS) entry which is preliminary data.</text>
</comment>
<dbReference type="EMBL" id="JACICD010000014">
    <property type="protein sequence ID" value="MBB3773783.1"/>
    <property type="molecule type" value="Genomic_DNA"/>
</dbReference>
<protein>
    <recommendedName>
        <fullName evidence="3">Nitrile hydratase alpha /Thiocyanate hydrolase gamma domain-containing protein</fullName>
    </recommendedName>
</protein>
<evidence type="ECO:0000313" key="2">
    <source>
        <dbReference type="Proteomes" id="UP000533469"/>
    </source>
</evidence>
<accession>A0A839ZG16</accession>
<dbReference type="AlphaFoldDB" id="A0A839ZG16"/>
<reference evidence="1 2" key="1">
    <citation type="submission" date="2020-08" db="EMBL/GenBank/DDBJ databases">
        <title>Genomic Encyclopedia of Type Strains, Phase IV (KMG-IV): sequencing the most valuable type-strain genomes for metagenomic binning, comparative biology and taxonomic classification.</title>
        <authorList>
            <person name="Goeker M."/>
        </authorList>
    </citation>
    <scope>NUCLEOTIDE SEQUENCE [LARGE SCALE GENOMIC DNA]</scope>
    <source>
        <strain evidence="1 2">DSM 5895</strain>
    </source>
</reference>
<keyword evidence="2" id="KW-1185">Reference proteome</keyword>
<dbReference type="SUPFAM" id="SSF56209">
    <property type="entry name" value="Nitrile hydratase alpha chain"/>
    <property type="match status" value="1"/>
</dbReference>
<evidence type="ECO:0008006" key="3">
    <source>
        <dbReference type="Google" id="ProtNLM"/>
    </source>
</evidence>
<evidence type="ECO:0000313" key="1">
    <source>
        <dbReference type="EMBL" id="MBB3773783.1"/>
    </source>
</evidence>
<proteinExistence type="predicted"/>
<sequence length="129" mass="14364">MSHSNFVEKNANFVETNYERIATDPDYRAKLLADPVGVVCAEFGYTPGPDLKIEIVEQAEDTIVIMVPPKPEAGEDMERALTAVTERVFDLLFSSGIGGFFIPDDKQKWAVREMRLAAQKKTGLDISQL</sequence>
<dbReference type="GO" id="GO:0046914">
    <property type="term" value="F:transition metal ion binding"/>
    <property type="evidence" value="ECO:0007669"/>
    <property type="project" value="InterPro"/>
</dbReference>
<dbReference type="GO" id="GO:0003824">
    <property type="term" value="F:catalytic activity"/>
    <property type="evidence" value="ECO:0007669"/>
    <property type="project" value="InterPro"/>
</dbReference>